<keyword evidence="1" id="KW-0812">Transmembrane</keyword>
<protein>
    <submittedName>
        <fullName evidence="3">Gldg family protein</fullName>
    </submittedName>
</protein>
<dbReference type="InterPro" id="IPR029062">
    <property type="entry name" value="Class_I_gatase-like"/>
</dbReference>
<accession>A0AAJ5WVU2</accession>
<dbReference type="Pfam" id="PF12679">
    <property type="entry name" value="ABC2_membrane_2"/>
    <property type="match status" value="1"/>
</dbReference>
<dbReference type="EMBL" id="CP119311">
    <property type="protein sequence ID" value="WEK37508.1"/>
    <property type="molecule type" value="Genomic_DNA"/>
</dbReference>
<dbReference type="AlphaFoldDB" id="A0AAJ5WVU2"/>
<name>A0AAJ5WVU2_9BACT</name>
<dbReference type="InterPro" id="IPR019196">
    <property type="entry name" value="ABC_transp_unknown"/>
</dbReference>
<dbReference type="PANTHER" id="PTHR37305">
    <property type="entry name" value="INTEGRAL MEMBRANE PROTEIN-RELATED"/>
    <property type="match status" value="1"/>
</dbReference>
<feature type="transmembrane region" description="Helical" evidence="1">
    <location>
        <begin position="751"/>
        <end position="769"/>
    </location>
</feature>
<dbReference type="Pfam" id="PF09822">
    <property type="entry name" value="ABC_transp_aux"/>
    <property type="match status" value="1"/>
</dbReference>
<dbReference type="GO" id="GO:0005886">
    <property type="term" value="C:plasma membrane"/>
    <property type="evidence" value="ECO:0007669"/>
    <property type="project" value="UniProtKB-SubCell"/>
</dbReference>
<evidence type="ECO:0000313" key="3">
    <source>
        <dbReference type="EMBL" id="WEK37508.1"/>
    </source>
</evidence>
<evidence type="ECO:0000313" key="4">
    <source>
        <dbReference type="Proteomes" id="UP001220610"/>
    </source>
</evidence>
<dbReference type="SUPFAM" id="SSF52317">
    <property type="entry name" value="Class I glutamine amidotransferase-like"/>
    <property type="match status" value="1"/>
</dbReference>
<proteinExistence type="predicted"/>
<gene>
    <name evidence="3" type="ORF">P0Y53_08335</name>
</gene>
<feature type="transmembrane region" description="Helical" evidence="1">
    <location>
        <begin position="258"/>
        <end position="275"/>
    </location>
</feature>
<feature type="transmembrane region" description="Helical" evidence="1">
    <location>
        <begin position="56"/>
        <end position="79"/>
    </location>
</feature>
<evidence type="ECO:0000256" key="1">
    <source>
        <dbReference type="SAM" id="Phobius"/>
    </source>
</evidence>
<feature type="domain" description="ABC-type uncharacterised transport system" evidence="2">
    <location>
        <begin position="452"/>
        <end position="705"/>
    </location>
</feature>
<organism evidence="3 4">
    <name type="scientific">Candidatus Pseudobacter hemicellulosilyticus</name>
    <dbReference type="NCBI Taxonomy" id="3121375"/>
    <lineage>
        <taxon>Bacteria</taxon>
        <taxon>Pseudomonadati</taxon>
        <taxon>Bacteroidota</taxon>
        <taxon>Chitinophagia</taxon>
        <taxon>Chitinophagales</taxon>
        <taxon>Chitinophagaceae</taxon>
        <taxon>Pseudobacter</taxon>
    </lineage>
</organism>
<feature type="transmembrane region" description="Helical" evidence="1">
    <location>
        <begin position="12"/>
        <end position="36"/>
    </location>
</feature>
<sequence length="774" mass="86604">MRRVYKIAKAELFTLFYSPIAWLILVIFAFQTGMGFHEKLQGILRTQESGFPNGFLTAQIFSGQFGLFASVQSYLYLYMPLVTMGLMSREFSSGSIKLLYSSPVTSAQIIWGKFMAMMAYGLLLMGVLLIYLLIGWATIGNFEVPAVLSGMLSLYLLLCAYSAIGLFMSSLTSYQVVAALGTLVLLAGLNYVNQVWQSIDFVRDITYWLSISGRCNEMISGLVCSEDVLYFIIVICMFLFLSILKLQANRTHTSFSITWGKYVLVVIVAMGLGYITSRPIFMGYYDATATKVNTLTPKSQEIMQKLDGGLTITTYVNLLDREYYHGIPEAVNRDKERLKQYIRFKPETKMNYVYYYDSPSNNPWINTRFPKMTLAEQAKGLAELREIDLSLFMPPKELKKTIDLTDEGNTFVRLVQRGNGQKAFLRIYDDMMKFPGEAEVTALFKRMVMKLPRVGFLEGHGERSITGDRFKDYTLFSNVKTFRYALTNQGCDVETLSLAGDKQIPDSVDVVVISDMKTELLPEEKAKLDAYIAKGGNLLITLKPGSPIMENFISQFGIKTVPGQLVQNRRDQPGNMVLSTVTPEAIAQGSEVFDVMEKRRQVVGMTNAAALVQAEDKGFTAVPILRTIDTVRHADTVFTFNETETIDFVNDSAIVHGSAGEKTGVFTTAMAVSRKVGNKEQRIMIMGDADAISNAGVSPNTRRYATANFNMIPGFFHWLSYGTVPVDVSRPRSKDNEIDLTKGSLKVVKIALLYVIPGVLILASAIILIRRKRK</sequence>
<evidence type="ECO:0000259" key="2">
    <source>
        <dbReference type="Pfam" id="PF09822"/>
    </source>
</evidence>
<keyword evidence="1" id="KW-1133">Transmembrane helix</keyword>
<dbReference type="GO" id="GO:0140359">
    <property type="term" value="F:ABC-type transporter activity"/>
    <property type="evidence" value="ECO:0007669"/>
    <property type="project" value="InterPro"/>
</dbReference>
<feature type="transmembrane region" description="Helical" evidence="1">
    <location>
        <begin position="145"/>
        <end position="167"/>
    </location>
</feature>
<keyword evidence="1" id="KW-0472">Membrane</keyword>
<feature type="transmembrane region" description="Helical" evidence="1">
    <location>
        <begin position="174"/>
        <end position="192"/>
    </location>
</feature>
<feature type="transmembrane region" description="Helical" evidence="1">
    <location>
        <begin position="118"/>
        <end position="139"/>
    </location>
</feature>
<dbReference type="Proteomes" id="UP001220610">
    <property type="component" value="Chromosome"/>
</dbReference>
<dbReference type="PANTHER" id="PTHR37305:SF1">
    <property type="entry name" value="MEMBRANE PROTEIN"/>
    <property type="match status" value="1"/>
</dbReference>
<reference evidence="3" key="1">
    <citation type="submission" date="2023-03" db="EMBL/GenBank/DDBJ databases">
        <title>Andean soil-derived lignocellulolytic bacterial consortium as a source of novel taxa and putative plastic-active enzymes.</title>
        <authorList>
            <person name="Diaz-Garcia L."/>
            <person name="Chuvochina M."/>
            <person name="Feuerriegel G."/>
            <person name="Bunk B."/>
            <person name="Sproer C."/>
            <person name="Streit W.R."/>
            <person name="Rodriguez L.M."/>
            <person name="Overmann J."/>
            <person name="Jimenez D.J."/>
        </authorList>
    </citation>
    <scope>NUCLEOTIDE SEQUENCE</scope>
    <source>
        <strain evidence="3">MAG 7</strain>
    </source>
</reference>
<feature type="transmembrane region" description="Helical" evidence="1">
    <location>
        <begin position="228"/>
        <end position="246"/>
    </location>
</feature>